<dbReference type="EMBL" id="SORZ01000002">
    <property type="protein sequence ID" value="TPW34462.1"/>
    <property type="molecule type" value="Genomic_DNA"/>
</dbReference>
<dbReference type="AlphaFoldDB" id="A0A506UMJ3"/>
<evidence type="ECO:0000256" key="8">
    <source>
        <dbReference type="ARBA" id="ARBA00023136"/>
    </source>
</evidence>
<keyword evidence="3 9" id="KW-1003">Cell membrane</keyword>
<evidence type="ECO:0000256" key="5">
    <source>
        <dbReference type="ARBA" id="ARBA00022927"/>
    </source>
</evidence>
<dbReference type="GO" id="GO:0043953">
    <property type="term" value="P:protein transport by the Tat complex"/>
    <property type="evidence" value="ECO:0007669"/>
    <property type="project" value="UniProtKB-UniRule"/>
</dbReference>
<evidence type="ECO:0000256" key="7">
    <source>
        <dbReference type="ARBA" id="ARBA00023010"/>
    </source>
</evidence>
<dbReference type="InterPro" id="IPR018448">
    <property type="entry name" value="TatB"/>
</dbReference>
<evidence type="ECO:0000256" key="6">
    <source>
        <dbReference type="ARBA" id="ARBA00022989"/>
    </source>
</evidence>
<dbReference type="PANTHER" id="PTHR33162">
    <property type="entry name" value="SEC-INDEPENDENT PROTEIN TRANSLOCASE PROTEIN TATA, CHLOROPLASTIC"/>
    <property type="match status" value="1"/>
</dbReference>
<reference evidence="11 12" key="1">
    <citation type="submission" date="2019-03" db="EMBL/GenBank/DDBJ databases">
        <title>The complete genome sequence of Neokomagataea sp. Jb2 NBRC113641.</title>
        <authorList>
            <person name="Chua K.-O."/>
            <person name="Chan K.-G."/>
            <person name="See-Too W.-S."/>
        </authorList>
    </citation>
    <scope>NUCLEOTIDE SEQUENCE [LARGE SCALE GENOMIC DNA]</scope>
    <source>
        <strain evidence="11 12">Jb2</strain>
    </source>
</reference>
<dbReference type="GO" id="GO:0033281">
    <property type="term" value="C:TAT protein transport complex"/>
    <property type="evidence" value="ECO:0007669"/>
    <property type="project" value="UniProtKB-UniRule"/>
</dbReference>
<proteinExistence type="inferred from homology"/>
<keyword evidence="7 9" id="KW-0811">Translocation</keyword>
<keyword evidence="5 9" id="KW-0653">Protein transport</keyword>
<dbReference type="Gene3D" id="1.20.5.3310">
    <property type="match status" value="1"/>
</dbReference>
<dbReference type="Proteomes" id="UP000315037">
    <property type="component" value="Unassembled WGS sequence"/>
</dbReference>
<dbReference type="Pfam" id="PF02416">
    <property type="entry name" value="TatA_B_E"/>
    <property type="match status" value="1"/>
</dbReference>
<keyword evidence="12" id="KW-1185">Reference proteome</keyword>
<feature type="region of interest" description="Disordered" evidence="10">
    <location>
        <begin position="245"/>
        <end position="267"/>
    </location>
</feature>
<dbReference type="PANTHER" id="PTHR33162:SF1">
    <property type="entry name" value="SEC-INDEPENDENT PROTEIN TRANSLOCASE PROTEIN TATA, CHLOROPLASTIC"/>
    <property type="match status" value="1"/>
</dbReference>
<dbReference type="PRINTS" id="PR01506">
    <property type="entry name" value="TATBPROTEIN"/>
</dbReference>
<dbReference type="GO" id="GO:0008320">
    <property type="term" value="F:protein transmembrane transporter activity"/>
    <property type="evidence" value="ECO:0007669"/>
    <property type="project" value="UniProtKB-UniRule"/>
</dbReference>
<keyword evidence="2 9" id="KW-0813">Transport</keyword>
<comment type="function">
    <text evidence="9">Part of the twin-arginine translocation (Tat) system that transports large folded proteins containing a characteristic twin-arginine motif in their signal peptide across membranes. Together with TatC, TatB is part of a receptor directly interacting with Tat signal peptides. TatB may form an oligomeric binding site that transiently accommodates folded Tat precursor proteins before their translocation.</text>
</comment>
<keyword evidence="6 9" id="KW-1133">Transmembrane helix</keyword>
<comment type="subcellular location">
    <subcellularLocation>
        <location evidence="9">Cell membrane</location>
        <topology evidence="9">Single-pass membrane protein</topology>
    </subcellularLocation>
    <subcellularLocation>
        <location evidence="1">Membrane</location>
        <topology evidence="1">Single-pass membrane protein</topology>
    </subcellularLocation>
</comment>
<evidence type="ECO:0000256" key="1">
    <source>
        <dbReference type="ARBA" id="ARBA00004167"/>
    </source>
</evidence>
<organism evidence="11 12">
    <name type="scientific">Oecophyllibacter saccharovorans</name>
    <dbReference type="NCBI Taxonomy" id="2558360"/>
    <lineage>
        <taxon>Bacteria</taxon>
        <taxon>Pseudomonadati</taxon>
        <taxon>Pseudomonadota</taxon>
        <taxon>Alphaproteobacteria</taxon>
        <taxon>Acetobacterales</taxon>
        <taxon>Acetobacteraceae</taxon>
        <taxon>Oecophyllibacter</taxon>
    </lineage>
</organism>
<comment type="subunit">
    <text evidence="9">The Tat system comprises two distinct complexes: a TatABC complex, containing multiple copies of TatA, TatB and TatC subunits, and a separate TatA complex, containing only TatA subunits. Substrates initially bind to the TatABC complex, which probably triggers association of the separate TatA complex to form the active translocon.</text>
</comment>
<dbReference type="NCBIfam" id="TIGR01410">
    <property type="entry name" value="tatB"/>
    <property type="match status" value="1"/>
</dbReference>
<dbReference type="InterPro" id="IPR003369">
    <property type="entry name" value="TatA/B/E"/>
</dbReference>
<protein>
    <recommendedName>
        <fullName evidence="9">Sec-independent protein translocase protein TatB</fullName>
    </recommendedName>
</protein>
<evidence type="ECO:0000256" key="4">
    <source>
        <dbReference type="ARBA" id="ARBA00022692"/>
    </source>
</evidence>
<evidence type="ECO:0000256" key="2">
    <source>
        <dbReference type="ARBA" id="ARBA00022448"/>
    </source>
</evidence>
<gene>
    <name evidence="9 11" type="primary">tatB</name>
    <name evidence="11" type="ORF">E3202_08255</name>
</gene>
<feature type="compositionally biased region" description="Pro residues" evidence="10">
    <location>
        <begin position="119"/>
        <end position="130"/>
    </location>
</feature>
<keyword evidence="4 9" id="KW-0812">Transmembrane</keyword>
<evidence type="ECO:0000313" key="12">
    <source>
        <dbReference type="Proteomes" id="UP000315037"/>
    </source>
</evidence>
<comment type="caution">
    <text evidence="11">The sequence shown here is derived from an EMBL/GenBank/DDBJ whole genome shotgun (WGS) entry which is preliminary data.</text>
</comment>
<evidence type="ECO:0000256" key="3">
    <source>
        <dbReference type="ARBA" id="ARBA00022475"/>
    </source>
</evidence>
<dbReference type="RefSeq" id="WP_165601041.1">
    <property type="nucleotide sequence ID" value="NZ_SORZ01000002.1"/>
</dbReference>
<evidence type="ECO:0000256" key="9">
    <source>
        <dbReference type="HAMAP-Rule" id="MF_00237"/>
    </source>
</evidence>
<name>A0A506UMJ3_9PROT</name>
<feature type="region of interest" description="Disordered" evidence="10">
    <location>
        <begin position="96"/>
        <end position="192"/>
    </location>
</feature>
<dbReference type="HAMAP" id="MF_00237">
    <property type="entry name" value="TatB"/>
    <property type="match status" value="1"/>
</dbReference>
<evidence type="ECO:0000313" key="11">
    <source>
        <dbReference type="EMBL" id="TPW34462.1"/>
    </source>
</evidence>
<comment type="similarity">
    <text evidence="9">Belongs to the TatB family.</text>
</comment>
<accession>A0A506UMJ3</accession>
<evidence type="ECO:0000256" key="10">
    <source>
        <dbReference type="SAM" id="MobiDB-lite"/>
    </source>
</evidence>
<keyword evidence="8 9" id="KW-0472">Membrane</keyword>
<sequence length="267" mass="28302">MFDLSWAEMALLVVVALIFIGPKDLPVAMKALSKGIRAMRGLAAEFQRHLDEMVQQADLGETHQQLRDLQKFNLRNQVERIIDPDRSLRDGLDLKKATGQGAGSAAPKSEPLPEGLPRAPAPPPPPPPSLSSPRVAPTAAAFSGVPEGAQEDLQGGRTPGTLHAPQQAAPLGEGTGQASTRPHDQNPGEGGEVSEAQLIALAPAILPPRTARRLVREAASWQRPSVLPPEVALHNGIRVVIMSETRTPPASHPAEPETATLKEAPHG</sequence>